<dbReference type="PANTHER" id="PTHR36699:SF1">
    <property type="entry name" value="L,D-TRANSPEPTIDASE YAFK-RELATED"/>
    <property type="match status" value="1"/>
</dbReference>
<feature type="active site" description="Proton donor/acceptor" evidence="7">
    <location>
        <position position="127"/>
    </location>
</feature>
<keyword evidence="5 7" id="KW-0573">Peptidoglycan synthesis</keyword>
<comment type="caution">
    <text evidence="10">The sequence shown here is derived from an EMBL/GenBank/DDBJ whole genome shotgun (WGS) entry which is preliminary data.</text>
</comment>
<keyword evidence="4 7" id="KW-0133">Cell shape</keyword>
<dbReference type="STRING" id="1105367.CG50_12595"/>
<dbReference type="GO" id="GO:0004180">
    <property type="term" value="F:carboxypeptidase activity"/>
    <property type="evidence" value="ECO:0007669"/>
    <property type="project" value="UniProtKB-ARBA"/>
</dbReference>
<keyword evidence="3" id="KW-0808">Transferase</keyword>
<sequence>MQRRTLILGLTSLTALAACGGDSSPKLLWPYVGPPITQVQVYKKKRVMYLFSNDKIVRTYDIALGGNPIGKKRFEGDGKTPEGLYYINRRNPNSSYHLSLGLSYPNPTDIAYAQENGRRPGGDIFIHGRAGKDKGRGSDWTAGCVAVTDTEIEDIYAMVAVGTPVWIYP</sequence>
<dbReference type="GO" id="GO:0009252">
    <property type="term" value="P:peptidoglycan biosynthetic process"/>
    <property type="evidence" value="ECO:0007669"/>
    <property type="project" value="UniProtKB-UniPathway"/>
</dbReference>
<dbReference type="PANTHER" id="PTHR36699">
    <property type="entry name" value="LD-TRANSPEPTIDASE"/>
    <property type="match status" value="1"/>
</dbReference>
<feature type="signal peptide" evidence="8">
    <location>
        <begin position="1"/>
        <end position="17"/>
    </location>
</feature>
<dbReference type="Proteomes" id="UP000028824">
    <property type="component" value="Unassembled WGS sequence"/>
</dbReference>
<comment type="pathway">
    <text evidence="1 7">Cell wall biogenesis; peptidoglycan biosynthesis.</text>
</comment>
<dbReference type="GO" id="GO:0071555">
    <property type="term" value="P:cell wall organization"/>
    <property type="evidence" value="ECO:0007669"/>
    <property type="project" value="UniProtKB-UniRule"/>
</dbReference>
<proteinExistence type="inferred from homology"/>
<evidence type="ECO:0000313" key="10">
    <source>
        <dbReference type="EMBL" id="KFI29023.1"/>
    </source>
</evidence>
<evidence type="ECO:0000259" key="9">
    <source>
        <dbReference type="PROSITE" id="PS52029"/>
    </source>
</evidence>
<dbReference type="PROSITE" id="PS52029">
    <property type="entry name" value="LD_TPASE"/>
    <property type="match status" value="1"/>
</dbReference>
<evidence type="ECO:0000256" key="2">
    <source>
        <dbReference type="ARBA" id="ARBA00005992"/>
    </source>
</evidence>
<dbReference type="GO" id="GO:0016740">
    <property type="term" value="F:transferase activity"/>
    <property type="evidence" value="ECO:0007669"/>
    <property type="project" value="UniProtKB-KW"/>
</dbReference>
<evidence type="ECO:0000313" key="11">
    <source>
        <dbReference type="Proteomes" id="UP000028824"/>
    </source>
</evidence>
<dbReference type="InterPro" id="IPR038063">
    <property type="entry name" value="Transpep_catalytic_dom"/>
</dbReference>
<evidence type="ECO:0000256" key="7">
    <source>
        <dbReference type="PROSITE-ProRule" id="PRU01373"/>
    </source>
</evidence>
<keyword evidence="6 7" id="KW-0961">Cell wall biogenesis/degradation</keyword>
<feature type="active site" description="Nucleophile" evidence="7">
    <location>
        <position position="144"/>
    </location>
</feature>
<dbReference type="OrthoDB" id="9809748at2"/>
<dbReference type="UniPathway" id="UPA00219"/>
<keyword evidence="8" id="KW-0732">Signal</keyword>
<dbReference type="SUPFAM" id="SSF141523">
    <property type="entry name" value="L,D-transpeptidase catalytic domain-like"/>
    <property type="match status" value="1"/>
</dbReference>
<evidence type="ECO:0000256" key="3">
    <source>
        <dbReference type="ARBA" id="ARBA00022679"/>
    </source>
</evidence>
<dbReference type="AlphaFoldDB" id="A0A086Y423"/>
<reference evidence="10 11" key="1">
    <citation type="submission" date="2014-03" db="EMBL/GenBank/DDBJ databases">
        <title>Genome of Paenirhodobacter enshiensis DW2-9.</title>
        <authorList>
            <person name="Wang D."/>
            <person name="Wang G."/>
        </authorList>
    </citation>
    <scope>NUCLEOTIDE SEQUENCE [LARGE SCALE GENOMIC DNA]</scope>
    <source>
        <strain evidence="10 11">DW2-9</strain>
    </source>
</reference>
<dbReference type="PROSITE" id="PS51257">
    <property type="entry name" value="PROKAR_LIPOPROTEIN"/>
    <property type="match status" value="1"/>
</dbReference>
<evidence type="ECO:0000256" key="5">
    <source>
        <dbReference type="ARBA" id="ARBA00022984"/>
    </source>
</evidence>
<dbReference type="CDD" id="cd16913">
    <property type="entry name" value="YkuD_like"/>
    <property type="match status" value="1"/>
</dbReference>
<evidence type="ECO:0000256" key="1">
    <source>
        <dbReference type="ARBA" id="ARBA00004752"/>
    </source>
</evidence>
<name>A0A086Y423_9RHOB</name>
<dbReference type="InterPro" id="IPR005490">
    <property type="entry name" value="LD_TPept_cat_dom"/>
</dbReference>
<protein>
    <recommendedName>
        <fullName evidence="9">L,D-TPase catalytic domain-containing protein</fullName>
    </recommendedName>
</protein>
<evidence type="ECO:0000256" key="4">
    <source>
        <dbReference type="ARBA" id="ARBA00022960"/>
    </source>
</evidence>
<dbReference type="eggNOG" id="COG3034">
    <property type="taxonomic scope" value="Bacteria"/>
</dbReference>
<feature type="chain" id="PRO_5001817403" description="L,D-TPase catalytic domain-containing protein" evidence="8">
    <location>
        <begin position="18"/>
        <end position="169"/>
    </location>
</feature>
<gene>
    <name evidence="10" type="ORF">CG50_12595</name>
</gene>
<dbReference type="Gene3D" id="2.40.440.10">
    <property type="entry name" value="L,D-transpeptidase catalytic domain-like"/>
    <property type="match status" value="1"/>
</dbReference>
<organism evidence="10 11">
    <name type="scientific">Paenirhodobacter enshiensis</name>
    <dbReference type="NCBI Taxonomy" id="1105367"/>
    <lineage>
        <taxon>Bacteria</taxon>
        <taxon>Pseudomonadati</taxon>
        <taxon>Pseudomonadota</taxon>
        <taxon>Alphaproteobacteria</taxon>
        <taxon>Rhodobacterales</taxon>
        <taxon>Rhodobacter group</taxon>
        <taxon>Paenirhodobacter</taxon>
    </lineage>
</organism>
<dbReference type="Pfam" id="PF03734">
    <property type="entry name" value="YkuD"/>
    <property type="match status" value="1"/>
</dbReference>
<evidence type="ECO:0000256" key="8">
    <source>
        <dbReference type="SAM" id="SignalP"/>
    </source>
</evidence>
<evidence type="ECO:0000256" key="6">
    <source>
        <dbReference type="ARBA" id="ARBA00023316"/>
    </source>
</evidence>
<accession>A0A086Y423</accession>
<dbReference type="GO" id="GO:0008360">
    <property type="term" value="P:regulation of cell shape"/>
    <property type="evidence" value="ECO:0007669"/>
    <property type="project" value="UniProtKB-UniRule"/>
</dbReference>
<comment type="similarity">
    <text evidence="2">Belongs to the YkuD family.</text>
</comment>
<feature type="domain" description="L,D-TPase catalytic" evidence="9">
    <location>
        <begin position="37"/>
        <end position="168"/>
    </location>
</feature>
<dbReference type="RefSeq" id="WP_036635587.1">
    <property type="nucleotide sequence ID" value="NZ_JFZB01000005.1"/>
</dbReference>
<keyword evidence="11" id="KW-1185">Reference proteome</keyword>
<dbReference type="EMBL" id="JFZB01000005">
    <property type="protein sequence ID" value="KFI29023.1"/>
    <property type="molecule type" value="Genomic_DNA"/>
</dbReference>